<accession>A0A9D2ENV3</accession>
<dbReference type="InterPro" id="IPR025645">
    <property type="entry name" value="DUF4349"/>
</dbReference>
<feature type="domain" description="DUF4349" evidence="4">
    <location>
        <begin position="70"/>
        <end position="281"/>
    </location>
</feature>
<name>A0A9D2ENV3_9FIRM</name>
<evidence type="ECO:0000256" key="2">
    <source>
        <dbReference type="SAM" id="Phobius"/>
    </source>
</evidence>
<keyword evidence="3" id="KW-0732">Signal</keyword>
<dbReference type="PROSITE" id="PS51257">
    <property type="entry name" value="PROKAR_LIPOPROTEIN"/>
    <property type="match status" value="1"/>
</dbReference>
<reference evidence="5" key="2">
    <citation type="submission" date="2021-04" db="EMBL/GenBank/DDBJ databases">
        <authorList>
            <person name="Gilroy R."/>
        </authorList>
    </citation>
    <scope>NUCLEOTIDE SEQUENCE</scope>
    <source>
        <strain evidence="5">ChiSxjej1B13-11774</strain>
    </source>
</reference>
<keyword evidence="2" id="KW-1133">Transmembrane helix</keyword>
<reference evidence="5" key="1">
    <citation type="journal article" date="2021" name="PeerJ">
        <title>Extensive microbial diversity within the chicken gut microbiome revealed by metagenomics and culture.</title>
        <authorList>
            <person name="Gilroy R."/>
            <person name="Ravi A."/>
            <person name="Getino M."/>
            <person name="Pursley I."/>
            <person name="Horton D.L."/>
            <person name="Alikhan N.F."/>
            <person name="Baker D."/>
            <person name="Gharbi K."/>
            <person name="Hall N."/>
            <person name="Watson M."/>
            <person name="Adriaenssens E.M."/>
            <person name="Foster-Nyarko E."/>
            <person name="Jarju S."/>
            <person name="Secka A."/>
            <person name="Antonio M."/>
            <person name="Oren A."/>
            <person name="Chaudhuri R.R."/>
            <person name="La Ragione R."/>
            <person name="Hildebrand F."/>
            <person name="Pallen M.J."/>
        </authorList>
    </citation>
    <scope>NUCLEOTIDE SEQUENCE</scope>
    <source>
        <strain evidence="5">ChiSxjej1B13-11774</strain>
    </source>
</reference>
<dbReference type="Pfam" id="PF14257">
    <property type="entry name" value="DUF4349"/>
    <property type="match status" value="1"/>
</dbReference>
<feature type="signal peptide" evidence="3">
    <location>
        <begin position="1"/>
        <end position="25"/>
    </location>
</feature>
<feature type="coiled-coil region" evidence="1">
    <location>
        <begin position="143"/>
        <end position="207"/>
    </location>
</feature>
<dbReference type="Proteomes" id="UP000824048">
    <property type="component" value="Unassembled WGS sequence"/>
</dbReference>
<evidence type="ECO:0000256" key="3">
    <source>
        <dbReference type="SAM" id="SignalP"/>
    </source>
</evidence>
<keyword evidence="2" id="KW-0812">Transmembrane</keyword>
<organism evidence="5 6">
    <name type="scientific">Candidatus Gemmiger excrementigallinarum</name>
    <dbReference type="NCBI Taxonomy" id="2838609"/>
    <lineage>
        <taxon>Bacteria</taxon>
        <taxon>Bacillati</taxon>
        <taxon>Bacillota</taxon>
        <taxon>Clostridia</taxon>
        <taxon>Eubacteriales</taxon>
        <taxon>Gemmiger</taxon>
    </lineage>
</organism>
<keyword evidence="1" id="KW-0175">Coiled coil</keyword>
<evidence type="ECO:0000259" key="4">
    <source>
        <dbReference type="Pfam" id="PF14257"/>
    </source>
</evidence>
<feature type="transmembrane region" description="Helical" evidence="2">
    <location>
        <begin position="265"/>
        <end position="284"/>
    </location>
</feature>
<dbReference type="AlphaFoldDB" id="A0A9D2ENV3"/>
<dbReference type="EMBL" id="DXBP01000001">
    <property type="protein sequence ID" value="HIZ40923.1"/>
    <property type="molecule type" value="Genomic_DNA"/>
</dbReference>
<feature type="non-terminal residue" evidence="5">
    <location>
        <position position="305"/>
    </location>
</feature>
<gene>
    <name evidence="5" type="ORF">H9811_00005</name>
</gene>
<evidence type="ECO:0000313" key="6">
    <source>
        <dbReference type="Proteomes" id="UP000824048"/>
    </source>
</evidence>
<sequence length="305" mass="32934">MKRRFARLAAALLAAALLAGCGASGGSSQSMDASYEMSAEAGAAMDMENAGSTGSALLPEGTGATAETAQKIIYRASMSMESTDFDTARDTLLAAVEANGAWLEYSQMSGSAEDHDRYANYTVRVPVDNYSAFLQQAGESGSVLNLEENAENVTSQYIDLQARIDSLENQRDRLNELAAEAETTADLLEIESRLSDVQYELESYTQQMRTLSGQITYSTVDIYLREVATLTPTGTTFGERLGDAFRGGWNGFVAFVQGLVLTLVYLWPLLILAVVVVLVIRVLARRHRARHPKPPTPAKPSAPAS</sequence>
<proteinExistence type="predicted"/>
<keyword evidence="2" id="KW-0472">Membrane</keyword>
<evidence type="ECO:0000256" key="1">
    <source>
        <dbReference type="SAM" id="Coils"/>
    </source>
</evidence>
<comment type="caution">
    <text evidence="5">The sequence shown here is derived from an EMBL/GenBank/DDBJ whole genome shotgun (WGS) entry which is preliminary data.</text>
</comment>
<protein>
    <submittedName>
        <fullName evidence="5">DUF4349 domain-containing protein</fullName>
    </submittedName>
</protein>
<feature type="chain" id="PRO_5039264451" evidence="3">
    <location>
        <begin position="26"/>
        <end position="305"/>
    </location>
</feature>
<evidence type="ECO:0000313" key="5">
    <source>
        <dbReference type="EMBL" id="HIZ40923.1"/>
    </source>
</evidence>